<dbReference type="InterPro" id="IPR039424">
    <property type="entry name" value="SBP_5"/>
</dbReference>
<evidence type="ECO:0000313" key="7">
    <source>
        <dbReference type="Proteomes" id="UP000533476"/>
    </source>
</evidence>
<evidence type="ECO:0000313" key="6">
    <source>
        <dbReference type="EMBL" id="NMP25003.1"/>
    </source>
</evidence>
<dbReference type="Proteomes" id="UP000533476">
    <property type="component" value="Unassembled WGS sequence"/>
</dbReference>
<dbReference type="EMBL" id="JABBVZ010000195">
    <property type="protein sequence ID" value="NMP25003.1"/>
    <property type="molecule type" value="Genomic_DNA"/>
</dbReference>
<organism evidence="6 7">
    <name type="scientific">Sulfobacillus harzensis</name>
    <dbReference type="NCBI Taxonomy" id="2729629"/>
    <lineage>
        <taxon>Bacteria</taxon>
        <taxon>Bacillati</taxon>
        <taxon>Bacillota</taxon>
        <taxon>Clostridia</taxon>
        <taxon>Eubacteriales</taxon>
        <taxon>Clostridiales Family XVII. Incertae Sedis</taxon>
        <taxon>Sulfobacillus</taxon>
    </lineage>
</organism>
<dbReference type="Pfam" id="PF00496">
    <property type="entry name" value="SBP_bac_5"/>
    <property type="match status" value="1"/>
</dbReference>
<keyword evidence="3" id="KW-0813">Transport</keyword>
<reference evidence="6 7" key="1">
    <citation type="submission" date="2020-04" db="EMBL/GenBank/DDBJ databases">
        <authorList>
            <person name="Zhang R."/>
            <person name="Schippers A."/>
        </authorList>
    </citation>
    <scope>NUCLEOTIDE SEQUENCE [LARGE SCALE GENOMIC DNA]</scope>
    <source>
        <strain evidence="6 7">DSM 109850</strain>
    </source>
</reference>
<dbReference type="SUPFAM" id="SSF53850">
    <property type="entry name" value="Periplasmic binding protein-like II"/>
    <property type="match status" value="1"/>
</dbReference>
<dbReference type="GO" id="GO:1904680">
    <property type="term" value="F:peptide transmembrane transporter activity"/>
    <property type="evidence" value="ECO:0007669"/>
    <property type="project" value="TreeGrafter"/>
</dbReference>
<evidence type="ECO:0000256" key="3">
    <source>
        <dbReference type="ARBA" id="ARBA00022448"/>
    </source>
</evidence>
<accession>A0A7Y0L8K2</accession>
<dbReference type="GO" id="GO:0030313">
    <property type="term" value="C:cell envelope"/>
    <property type="evidence" value="ECO:0007669"/>
    <property type="project" value="UniProtKB-SubCell"/>
</dbReference>
<feature type="domain" description="Solute-binding protein family 5" evidence="5">
    <location>
        <begin position="48"/>
        <end position="190"/>
    </location>
</feature>
<comment type="subcellular location">
    <subcellularLocation>
        <location evidence="1">Cell envelope</location>
    </subcellularLocation>
</comment>
<dbReference type="InterPro" id="IPR000914">
    <property type="entry name" value="SBP_5_dom"/>
</dbReference>
<dbReference type="Gene3D" id="3.10.105.10">
    <property type="entry name" value="Dipeptide-binding Protein, Domain 3"/>
    <property type="match status" value="1"/>
</dbReference>
<protein>
    <recommendedName>
        <fullName evidence="5">Solute-binding protein family 5 domain-containing protein</fullName>
    </recommendedName>
</protein>
<sequence length="197" mass="21285">MFIYNGLIQLTPMPEAALNKYAQGPHPTVADWIKEANYLGALGGSPKAAEKASDGPFELVSATPNQNWVLKPNPDYGGHKAQIKKLEFVYEASSTSEFAALKTGQIDLGYLDPSQLGSKGELTALGDKLVPGYALGVSWIQMNMFSGSKYAAIFDHHYVREALALAMDQNAIVQDIYKGYGAPQYGADSGRPPFPIL</sequence>
<comment type="similarity">
    <text evidence="2">Belongs to the bacterial solute-binding protein 5 family.</text>
</comment>
<evidence type="ECO:0000256" key="2">
    <source>
        <dbReference type="ARBA" id="ARBA00005695"/>
    </source>
</evidence>
<gene>
    <name evidence="6" type="ORF">HIJ39_22100</name>
</gene>
<keyword evidence="4" id="KW-0732">Signal</keyword>
<dbReference type="PANTHER" id="PTHR30290:SF10">
    <property type="entry name" value="PERIPLASMIC OLIGOPEPTIDE-BINDING PROTEIN-RELATED"/>
    <property type="match status" value="1"/>
</dbReference>
<name>A0A7Y0L8K2_9FIRM</name>
<dbReference type="PANTHER" id="PTHR30290">
    <property type="entry name" value="PERIPLASMIC BINDING COMPONENT OF ABC TRANSPORTER"/>
    <property type="match status" value="1"/>
</dbReference>
<keyword evidence="7" id="KW-1185">Reference proteome</keyword>
<evidence type="ECO:0000259" key="5">
    <source>
        <dbReference type="Pfam" id="PF00496"/>
    </source>
</evidence>
<evidence type="ECO:0000256" key="1">
    <source>
        <dbReference type="ARBA" id="ARBA00004196"/>
    </source>
</evidence>
<dbReference type="Gene3D" id="3.40.190.10">
    <property type="entry name" value="Periplasmic binding protein-like II"/>
    <property type="match status" value="1"/>
</dbReference>
<comment type="caution">
    <text evidence="6">The sequence shown here is derived from an EMBL/GenBank/DDBJ whole genome shotgun (WGS) entry which is preliminary data.</text>
</comment>
<dbReference type="RefSeq" id="WP_169103204.1">
    <property type="nucleotide sequence ID" value="NZ_JABBVZ010000195.1"/>
</dbReference>
<dbReference type="AlphaFoldDB" id="A0A7Y0L8K2"/>
<dbReference type="GO" id="GO:0015833">
    <property type="term" value="P:peptide transport"/>
    <property type="evidence" value="ECO:0007669"/>
    <property type="project" value="TreeGrafter"/>
</dbReference>
<evidence type="ECO:0000256" key="4">
    <source>
        <dbReference type="ARBA" id="ARBA00022729"/>
    </source>
</evidence>
<proteinExistence type="inferred from homology"/>